<dbReference type="EMBL" id="BARV01038372">
    <property type="protein sequence ID" value="GAI47429.1"/>
    <property type="molecule type" value="Genomic_DNA"/>
</dbReference>
<name>X1QVX4_9ZZZZ</name>
<feature type="non-terminal residue" evidence="1">
    <location>
        <position position="205"/>
    </location>
</feature>
<organism evidence="1">
    <name type="scientific">marine sediment metagenome</name>
    <dbReference type="NCBI Taxonomy" id="412755"/>
    <lineage>
        <taxon>unclassified sequences</taxon>
        <taxon>metagenomes</taxon>
        <taxon>ecological metagenomes</taxon>
    </lineage>
</organism>
<protein>
    <submittedName>
        <fullName evidence="1">Uncharacterized protein</fullName>
    </submittedName>
</protein>
<proteinExistence type="predicted"/>
<sequence length="205" mass="22460">GDKIIVKENYDGTEYIAQGLVTAVTASTGAVTVSSWDTGSTFPSGGYTVNATVFKWQREYWDLFDISPNDKDAITKINFRILDASQGFTFWLDDIKRAGPYLTDPSPSGDNVSSTDQRYMQYRIILSTTDTKVTPNVSQVTVNYTINNRPTGIFNSAAEKTDGSGKVDISIEVDDADLEDTKAKLEYTSDQTCSSGWVASPNVTL</sequence>
<feature type="non-terminal residue" evidence="1">
    <location>
        <position position="1"/>
    </location>
</feature>
<gene>
    <name evidence="1" type="ORF">S06H3_59136</name>
</gene>
<reference evidence="1" key="1">
    <citation type="journal article" date="2014" name="Front. Microbiol.">
        <title>High frequency of phylogenetically diverse reductive dehalogenase-homologous genes in deep subseafloor sedimentary metagenomes.</title>
        <authorList>
            <person name="Kawai M."/>
            <person name="Futagami T."/>
            <person name="Toyoda A."/>
            <person name="Takaki Y."/>
            <person name="Nishi S."/>
            <person name="Hori S."/>
            <person name="Arai W."/>
            <person name="Tsubouchi T."/>
            <person name="Morono Y."/>
            <person name="Uchiyama I."/>
            <person name="Ito T."/>
            <person name="Fujiyama A."/>
            <person name="Inagaki F."/>
            <person name="Takami H."/>
        </authorList>
    </citation>
    <scope>NUCLEOTIDE SEQUENCE</scope>
    <source>
        <strain evidence="1">Expedition CK06-06</strain>
    </source>
</reference>
<dbReference type="AlphaFoldDB" id="X1QVX4"/>
<comment type="caution">
    <text evidence="1">The sequence shown here is derived from an EMBL/GenBank/DDBJ whole genome shotgun (WGS) entry which is preliminary data.</text>
</comment>
<accession>X1QVX4</accession>
<evidence type="ECO:0000313" key="1">
    <source>
        <dbReference type="EMBL" id="GAI47429.1"/>
    </source>
</evidence>